<evidence type="ECO:0000259" key="6">
    <source>
        <dbReference type="SMART" id="SM00829"/>
    </source>
</evidence>
<keyword evidence="3" id="KW-0560">Oxidoreductase</keyword>
<gene>
    <name evidence="7" type="ORF">AB835_03470</name>
</gene>
<dbReference type="Gene3D" id="3.40.50.720">
    <property type="entry name" value="NAD(P)-binding Rossmann-like Domain"/>
    <property type="match status" value="1"/>
</dbReference>
<dbReference type="Pfam" id="PF08240">
    <property type="entry name" value="ADH_N"/>
    <property type="match status" value="1"/>
</dbReference>
<dbReference type="EC" id="1.6.5.5" evidence="4"/>
<dbReference type="InterPro" id="IPR011032">
    <property type="entry name" value="GroES-like_sf"/>
</dbReference>
<keyword evidence="2" id="KW-0521">NADP</keyword>
<dbReference type="Proteomes" id="UP000242502">
    <property type="component" value="Unassembled WGS sequence"/>
</dbReference>
<dbReference type="SUPFAM" id="SSF50129">
    <property type="entry name" value="GroES-like"/>
    <property type="match status" value="1"/>
</dbReference>
<dbReference type="GO" id="GO:0070402">
    <property type="term" value="F:NADPH binding"/>
    <property type="evidence" value="ECO:0007669"/>
    <property type="project" value="TreeGrafter"/>
</dbReference>
<sequence>MLHSQTTAIRFSRFGGHSVLSQQNIPLPALGKTDVLVRNKAIGVNFIDIYHRSGLYPISLPSGLGKEGAGVVEAVGRDVSRVKPGDRVSYVRAPLGAYSHAHVMDQDALILLPDDIAYKTAAAMMLKGLTAAYLLLKTHLLKPSDTILVHAAAGGVGSILTSWAKMIGATVIGTVGQESKVEIAKTNGCDEVLLYRQQDIPHAVNAITGGKGVDVVYDSVGKDTFEMSLDSLKKRGLMVSFGNASGAVPDFPPLLLSQKGSIFLTRPVLFDYIHEPAEQQQLANALFAIVQSKQLSINVNYQLLLSEAEEAHCMLESGATTGSIVLIPDEG</sequence>
<comment type="similarity">
    <text evidence="1">Belongs to the zinc-containing alcohol dehydrogenase family. Quinone oxidoreductase subfamily.</text>
</comment>
<name>A0A1D2QSL4_9GAMM</name>
<dbReference type="InterPro" id="IPR020843">
    <property type="entry name" value="ER"/>
</dbReference>
<organism evidence="7 8">
    <name type="scientific">Candidatus Endobugula sertula</name>
    <name type="common">Bugula neritina bacterial symbiont</name>
    <dbReference type="NCBI Taxonomy" id="62101"/>
    <lineage>
        <taxon>Bacteria</taxon>
        <taxon>Pseudomonadati</taxon>
        <taxon>Pseudomonadota</taxon>
        <taxon>Gammaproteobacteria</taxon>
        <taxon>Cellvibrionales</taxon>
        <taxon>Cellvibrionaceae</taxon>
        <taxon>Candidatus Endobugula</taxon>
    </lineage>
</organism>
<dbReference type="GO" id="GO:0035925">
    <property type="term" value="F:mRNA 3'-UTR AU-rich region binding"/>
    <property type="evidence" value="ECO:0007669"/>
    <property type="project" value="TreeGrafter"/>
</dbReference>
<dbReference type="PANTHER" id="PTHR48106:SF13">
    <property type="entry name" value="QUINONE OXIDOREDUCTASE-RELATED"/>
    <property type="match status" value="1"/>
</dbReference>
<dbReference type="PANTHER" id="PTHR48106">
    <property type="entry name" value="QUINONE OXIDOREDUCTASE PIG3-RELATED"/>
    <property type="match status" value="1"/>
</dbReference>
<reference evidence="7 8" key="1">
    <citation type="journal article" date="2016" name="Appl. Environ. Microbiol.">
        <title>Lack of Overt Genome Reduction in the Bryostatin-Producing Bryozoan Symbiont "Candidatus Endobugula sertula".</title>
        <authorList>
            <person name="Miller I.J."/>
            <person name="Vanee N."/>
            <person name="Fong S.S."/>
            <person name="Lim-Fong G.E."/>
            <person name="Kwan J.C."/>
        </authorList>
    </citation>
    <scope>NUCLEOTIDE SEQUENCE [LARGE SCALE GENOMIC DNA]</scope>
    <source>
        <strain evidence="7">AB1-4</strain>
    </source>
</reference>
<comment type="catalytic activity">
    <reaction evidence="5">
        <text>2 a quinone + NADPH + H(+) = 2 a 1,4-benzosemiquinone + NADP(+)</text>
        <dbReference type="Rhea" id="RHEA:14269"/>
        <dbReference type="ChEBI" id="CHEBI:15378"/>
        <dbReference type="ChEBI" id="CHEBI:57783"/>
        <dbReference type="ChEBI" id="CHEBI:58349"/>
        <dbReference type="ChEBI" id="CHEBI:132124"/>
        <dbReference type="ChEBI" id="CHEBI:134225"/>
        <dbReference type="EC" id="1.6.5.5"/>
    </reaction>
</comment>
<dbReference type="STRING" id="62101.AB835_03470"/>
<dbReference type="CDD" id="cd05286">
    <property type="entry name" value="QOR2"/>
    <property type="match status" value="1"/>
</dbReference>
<dbReference type="FunFam" id="3.40.50.720:FF:000053">
    <property type="entry name" value="Quinone oxidoreductase 1"/>
    <property type="match status" value="1"/>
</dbReference>
<evidence type="ECO:0000256" key="1">
    <source>
        <dbReference type="ARBA" id="ARBA00010371"/>
    </source>
</evidence>
<evidence type="ECO:0000313" key="8">
    <source>
        <dbReference type="Proteomes" id="UP000242502"/>
    </source>
</evidence>
<dbReference type="InterPro" id="IPR013154">
    <property type="entry name" value="ADH-like_N"/>
</dbReference>
<proteinExistence type="inferred from homology"/>
<dbReference type="SMART" id="SM00829">
    <property type="entry name" value="PKS_ER"/>
    <property type="match status" value="1"/>
</dbReference>
<dbReference type="Gene3D" id="3.90.180.10">
    <property type="entry name" value="Medium-chain alcohol dehydrogenases, catalytic domain"/>
    <property type="match status" value="1"/>
</dbReference>
<dbReference type="InterPro" id="IPR036291">
    <property type="entry name" value="NAD(P)-bd_dom_sf"/>
</dbReference>
<dbReference type="EMBL" id="MDLC01000008">
    <property type="protein sequence ID" value="ODS24510.1"/>
    <property type="molecule type" value="Genomic_DNA"/>
</dbReference>
<dbReference type="GO" id="GO:0005829">
    <property type="term" value="C:cytosol"/>
    <property type="evidence" value="ECO:0007669"/>
    <property type="project" value="TreeGrafter"/>
</dbReference>
<evidence type="ECO:0000256" key="2">
    <source>
        <dbReference type="ARBA" id="ARBA00022857"/>
    </source>
</evidence>
<feature type="domain" description="Enoyl reductase (ER)" evidence="6">
    <location>
        <begin position="15"/>
        <end position="326"/>
    </location>
</feature>
<dbReference type="InterPro" id="IPR013149">
    <property type="entry name" value="ADH-like_C"/>
</dbReference>
<evidence type="ECO:0000256" key="4">
    <source>
        <dbReference type="ARBA" id="ARBA00038919"/>
    </source>
</evidence>
<dbReference type="GO" id="GO:0003960">
    <property type="term" value="F:quinone reductase (NADPH) activity"/>
    <property type="evidence" value="ECO:0007669"/>
    <property type="project" value="UniProtKB-EC"/>
</dbReference>
<dbReference type="Pfam" id="PF00107">
    <property type="entry name" value="ADH_zinc_N"/>
    <property type="match status" value="1"/>
</dbReference>
<dbReference type="AlphaFoldDB" id="A0A1D2QSL4"/>
<protein>
    <recommendedName>
        <fullName evidence="4">NADPH:quinone reductase</fullName>
        <ecNumber evidence="4">1.6.5.5</ecNumber>
    </recommendedName>
</protein>
<accession>A0A1D2QSL4</accession>
<dbReference type="SUPFAM" id="SSF51735">
    <property type="entry name" value="NAD(P)-binding Rossmann-fold domains"/>
    <property type="match status" value="1"/>
</dbReference>
<evidence type="ECO:0000256" key="5">
    <source>
        <dbReference type="ARBA" id="ARBA00048980"/>
    </source>
</evidence>
<evidence type="ECO:0000256" key="3">
    <source>
        <dbReference type="ARBA" id="ARBA00023002"/>
    </source>
</evidence>
<dbReference type="InterPro" id="IPR047618">
    <property type="entry name" value="QOR-like"/>
</dbReference>
<comment type="caution">
    <text evidence="7">The sequence shown here is derived from an EMBL/GenBank/DDBJ whole genome shotgun (WGS) entry which is preliminary data.</text>
</comment>
<evidence type="ECO:0000313" key="7">
    <source>
        <dbReference type="EMBL" id="ODS24510.1"/>
    </source>
</evidence>
<dbReference type="NCBIfam" id="NF008024">
    <property type="entry name" value="PRK10754.1"/>
    <property type="match status" value="1"/>
</dbReference>